<reference evidence="3 4" key="1">
    <citation type="submission" date="2015-11" db="EMBL/GenBank/DDBJ databases">
        <title>Description and complete genome sequence of a novel strain predominating in hypersaline microbial mats and representing a new family of the Bacteriodetes phylum.</title>
        <authorList>
            <person name="Spring S."/>
            <person name="Bunk B."/>
            <person name="Sproer C."/>
            <person name="Klenk H.-P."/>
        </authorList>
    </citation>
    <scope>NUCLEOTIDE SEQUENCE [LARGE SCALE GENOMIC DNA]</scope>
    <source>
        <strain evidence="3 4">L21-Spi-D4</strain>
    </source>
</reference>
<dbReference type="SUPFAM" id="SSF160574">
    <property type="entry name" value="BT0923-like"/>
    <property type="match status" value="2"/>
</dbReference>
<evidence type="ECO:0000313" key="4">
    <source>
        <dbReference type="Proteomes" id="UP000064893"/>
    </source>
</evidence>
<dbReference type="EMBL" id="CP013118">
    <property type="protein sequence ID" value="ALO14384.1"/>
    <property type="molecule type" value="Genomic_DNA"/>
</dbReference>
<feature type="domain" description="Putative beta-lactamase-inhibitor-like PepSY-like" evidence="2">
    <location>
        <begin position="204"/>
        <end position="286"/>
    </location>
</feature>
<proteinExistence type="predicted"/>
<protein>
    <recommendedName>
        <fullName evidence="2">Putative beta-lactamase-inhibitor-like PepSY-like domain-containing protein</fullName>
    </recommendedName>
</protein>
<organism evidence="3 4">
    <name type="scientific">Salinivirga cyanobacteriivorans</name>
    <dbReference type="NCBI Taxonomy" id="1307839"/>
    <lineage>
        <taxon>Bacteria</taxon>
        <taxon>Pseudomonadati</taxon>
        <taxon>Bacteroidota</taxon>
        <taxon>Bacteroidia</taxon>
        <taxon>Bacteroidales</taxon>
        <taxon>Salinivirgaceae</taxon>
        <taxon>Salinivirga</taxon>
    </lineage>
</organism>
<dbReference type="RefSeq" id="WP_057951935.1">
    <property type="nucleotide sequence ID" value="NZ_CP013118.1"/>
</dbReference>
<gene>
    <name evidence="3" type="ORF">L21SP5_00712</name>
</gene>
<feature type="region of interest" description="Disordered" evidence="1">
    <location>
        <begin position="23"/>
        <end position="42"/>
    </location>
</feature>
<dbReference type="STRING" id="1307839.L21SP5_00712"/>
<dbReference type="OrthoDB" id="710080at2"/>
<dbReference type="Proteomes" id="UP000064893">
    <property type="component" value="Chromosome"/>
</dbReference>
<accession>A0A0S2HWF1</accession>
<evidence type="ECO:0000259" key="2">
    <source>
        <dbReference type="Pfam" id="PF11396"/>
    </source>
</evidence>
<dbReference type="Gene3D" id="3.40.1420.30">
    <property type="match status" value="2"/>
</dbReference>
<dbReference type="Pfam" id="PF11396">
    <property type="entry name" value="PepSY_like"/>
    <property type="match status" value="2"/>
</dbReference>
<dbReference type="KEGG" id="blq:L21SP5_00712"/>
<feature type="compositionally biased region" description="Polar residues" evidence="1">
    <location>
        <begin position="26"/>
        <end position="42"/>
    </location>
</feature>
<dbReference type="InterPro" id="IPR021533">
    <property type="entry name" value="PepSY-like"/>
</dbReference>
<sequence>MLKYLVVFSAFILFITGCDKDEDTDQLTSNQPKSTQFETIDNSGYPDVITNYIGQNYPNQSIVEIYMRTFEDGSTTYEVELNNGNEYYFDSNGNYLGMDDSNVNISNDSIPQLIGNYISSNYPEQSIVKAEFEMEDGIRVYEITLSNGLELYFDESGMFLSLDDDSDHISTSELPQNILDYVTANYPDATIIYAEMDIEDGATEYEIKLDNGMELEFDGSGNYVSSDDNHIPIADLPQAIIDYVETNYPDNSIAKAELEYEDGQQMYEIELDNEIELYFDMNGNFLFMEND</sequence>
<keyword evidence="4" id="KW-1185">Reference proteome</keyword>
<evidence type="ECO:0000313" key="3">
    <source>
        <dbReference type="EMBL" id="ALO14384.1"/>
    </source>
</evidence>
<dbReference type="AlphaFoldDB" id="A0A0S2HWF1"/>
<feature type="domain" description="Putative beta-lactamase-inhibitor-like PepSY-like" evidence="2">
    <location>
        <begin position="76"/>
        <end position="160"/>
    </location>
</feature>
<dbReference type="PROSITE" id="PS51257">
    <property type="entry name" value="PROKAR_LIPOPROTEIN"/>
    <property type="match status" value="1"/>
</dbReference>
<name>A0A0S2HWF1_9BACT</name>
<evidence type="ECO:0000256" key="1">
    <source>
        <dbReference type="SAM" id="MobiDB-lite"/>
    </source>
</evidence>